<protein>
    <submittedName>
        <fullName evidence="2">NADPH-dependent FMN reductase</fullName>
    </submittedName>
</protein>
<dbReference type="InterPro" id="IPR050712">
    <property type="entry name" value="NAD(P)H-dep_reductase"/>
</dbReference>
<gene>
    <name evidence="2" type="ORF">B4N89_04965</name>
</gene>
<dbReference type="Gene3D" id="3.40.50.360">
    <property type="match status" value="1"/>
</dbReference>
<dbReference type="GO" id="GO:0005829">
    <property type="term" value="C:cytosol"/>
    <property type="evidence" value="ECO:0007669"/>
    <property type="project" value="TreeGrafter"/>
</dbReference>
<comment type="caution">
    <text evidence="2">The sequence shown here is derived from an EMBL/GenBank/DDBJ whole genome shotgun (WGS) entry which is preliminary data.</text>
</comment>
<dbReference type="InterPro" id="IPR029039">
    <property type="entry name" value="Flavoprotein-like_sf"/>
</dbReference>
<dbReference type="GO" id="GO:0010181">
    <property type="term" value="F:FMN binding"/>
    <property type="evidence" value="ECO:0007669"/>
    <property type="project" value="TreeGrafter"/>
</dbReference>
<name>A0A1T3NUR7_9ACTN</name>
<feature type="domain" description="NADPH-dependent FMN reductase-like" evidence="1">
    <location>
        <begin position="22"/>
        <end position="164"/>
    </location>
</feature>
<dbReference type="PANTHER" id="PTHR30543">
    <property type="entry name" value="CHROMATE REDUCTASE"/>
    <property type="match status" value="1"/>
</dbReference>
<organism evidence="2 3">
    <name type="scientific">Embleya scabrispora</name>
    <dbReference type="NCBI Taxonomy" id="159449"/>
    <lineage>
        <taxon>Bacteria</taxon>
        <taxon>Bacillati</taxon>
        <taxon>Actinomycetota</taxon>
        <taxon>Actinomycetes</taxon>
        <taxon>Kitasatosporales</taxon>
        <taxon>Streptomycetaceae</taxon>
        <taxon>Embleya</taxon>
    </lineage>
</organism>
<dbReference type="GO" id="GO:0016491">
    <property type="term" value="F:oxidoreductase activity"/>
    <property type="evidence" value="ECO:0007669"/>
    <property type="project" value="InterPro"/>
</dbReference>
<proteinExistence type="predicted"/>
<dbReference type="InterPro" id="IPR005025">
    <property type="entry name" value="FMN_Rdtase-like_dom"/>
</dbReference>
<evidence type="ECO:0000313" key="2">
    <source>
        <dbReference type="EMBL" id="OPC80381.1"/>
    </source>
</evidence>
<dbReference type="Pfam" id="PF03358">
    <property type="entry name" value="FMN_red"/>
    <property type="match status" value="1"/>
</dbReference>
<dbReference type="AlphaFoldDB" id="A0A1T3NUR7"/>
<dbReference type="Proteomes" id="UP000190037">
    <property type="component" value="Unassembled WGS sequence"/>
</dbReference>
<sequence length="208" mass="22393">MTTLTHTVADTTAAAADGDAFRLAVIVGSTRQGRFAPVVSNWFAGAAEEHGDFEVDIIDLAEDRLPDVWAPLSGEPAAVVARVGARLAAADAFVVVTPEYNHSFPAGLKNMIDLFRNEWQGKPVGFVSYGGISGGLRAVEQLRLVFAEQHMVTTRDGLAFPMAWEKFDADGKPVDAAGTAAAAKVMLDQLAWWTETTRSMRARRPYGV</sequence>
<evidence type="ECO:0000259" key="1">
    <source>
        <dbReference type="Pfam" id="PF03358"/>
    </source>
</evidence>
<evidence type="ECO:0000313" key="3">
    <source>
        <dbReference type="Proteomes" id="UP000190037"/>
    </source>
</evidence>
<dbReference type="PANTHER" id="PTHR30543:SF21">
    <property type="entry name" value="NAD(P)H-DEPENDENT FMN REDUCTASE LOT6"/>
    <property type="match status" value="1"/>
</dbReference>
<keyword evidence="3" id="KW-1185">Reference proteome</keyword>
<accession>A0A1T3NUR7</accession>
<dbReference type="EMBL" id="MWQN01000001">
    <property type="protein sequence ID" value="OPC80381.1"/>
    <property type="molecule type" value="Genomic_DNA"/>
</dbReference>
<reference evidence="2 3" key="1">
    <citation type="submission" date="2017-03" db="EMBL/GenBank/DDBJ databases">
        <title>Draft genome sequence of Streptomyces scabrisporus NF3, endophyte isolated from Amphipterygium adstringens.</title>
        <authorList>
            <person name="Vazquez M."/>
            <person name="Ceapa C.D."/>
            <person name="Rodriguez Luna D."/>
            <person name="Sanchez Esquivel S."/>
        </authorList>
    </citation>
    <scope>NUCLEOTIDE SEQUENCE [LARGE SCALE GENOMIC DNA]</scope>
    <source>
        <strain evidence="2 3">NF3</strain>
    </source>
</reference>
<dbReference type="SUPFAM" id="SSF52218">
    <property type="entry name" value="Flavoproteins"/>
    <property type="match status" value="1"/>
</dbReference>
<dbReference type="STRING" id="159449.B4N89_04965"/>
<dbReference type="RefSeq" id="WP_078974639.1">
    <property type="nucleotide sequence ID" value="NZ_MWQN01000001.1"/>
</dbReference>
<dbReference type="OrthoDB" id="9812295at2"/>